<dbReference type="GO" id="GO:0004252">
    <property type="term" value="F:serine-type endopeptidase activity"/>
    <property type="evidence" value="ECO:0007669"/>
    <property type="project" value="InterPro"/>
</dbReference>
<proteinExistence type="inferred from homology"/>
<comment type="similarity">
    <text evidence="1">Belongs to the peptidase S1C family.</text>
</comment>
<dbReference type="Proteomes" id="UP000315440">
    <property type="component" value="Unassembled WGS sequence"/>
</dbReference>
<name>A0A5C5ZRP6_9BACT</name>
<dbReference type="Pfam" id="PF13365">
    <property type="entry name" value="Trypsin_2"/>
    <property type="match status" value="1"/>
</dbReference>
<keyword evidence="7" id="KW-1185">Reference proteome</keyword>
<dbReference type="PANTHER" id="PTHR43343">
    <property type="entry name" value="PEPTIDASE S12"/>
    <property type="match status" value="1"/>
</dbReference>
<evidence type="ECO:0000256" key="2">
    <source>
        <dbReference type="ARBA" id="ARBA00022670"/>
    </source>
</evidence>
<dbReference type="EC" id="3.4.21.107" evidence="6"/>
<dbReference type="Gene3D" id="2.40.10.10">
    <property type="entry name" value="Trypsin-like serine proteases"/>
    <property type="match status" value="2"/>
</dbReference>
<dbReference type="EMBL" id="SJPQ01000001">
    <property type="protein sequence ID" value="TWT89970.1"/>
    <property type="molecule type" value="Genomic_DNA"/>
</dbReference>
<dbReference type="Gene3D" id="2.30.42.10">
    <property type="match status" value="1"/>
</dbReference>
<feature type="chain" id="PRO_5022852132" evidence="5">
    <location>
        <begin position="18"/>
        <end position="382"/>
    </location>
</feature>
<keyword evidence="2 6" id="KW-0645">Protease</keyword>
<evidence type="ECO:0000256" key="3">
    <source>
        <dbReference type="ARBA" id="ARBA00022801"/>
    </source>
</evidence>
<accession>A0A5C5ZRP6</accession>
<reference evidence="6 7" key="1">
    <citation type="submission" date="2019-02" db="EMBL/GenBank/DDBJ databases">
        <title>Deep-cultivation of Planctomycetes and their phenomic and genomic characterization uncovers novel biology.</title>
        <authorList>
            <person name="Wiegand S."/>
            <person name="Jogler M."/>
            <person name="Boedeker C."/>
            <person name="Pinto D."/>
            <person name="Vollmers J."/>
            <person name="Rivas-Marin E."/>
            <person name="Kohn T."/>
            <person name="Peeters S.H."/>
            <person name="Heuer A."/>
            <person name="Rast P."/>
            <person name="Oberbeckmann S."/>
            <person name="Bunk B."/>
            <person name="Jeske O."/>
            <person name="Meyerdierks A."/>
            <person name="Storesund J.E."/>
            <person name="Kallscheuer N."/>
            <person name="Luecker S."/>
            <person name="Lage O.M."/>
            <person name="Pohl T."/>
            <person name="Merkel B.J."/>
            <person name="Hornburger P."/>
            <person name="Mueller R.-W."/>
            <person name="Bruemmer F."/>
            <person name="Labrenz M."/>
            <person name="Spormann A.M."/>
            <person name="Op Den Camp H."/>
            <person name="Overmann J."/>
            <person name="Amann R."/>
            <person name="Jetten M.S.M."/>
            <person name="Mascher T."/>
            <person name="Medema M.H."/>
            <person name="Devos D.P."/>
            <person name="Kaster A.-K."/>
            <person name="Ovreas L."/>
            <person name="Rohde M."/>
            <person name="Galperin M.Y."/>
            <person name="Jogler C."/>
        </authorList>
    </citation>
    <scope>NUCLEOTIDE SEQUENCE [LARGE SCALE GENOMIC DNA]</scope>
    <source>
        <strain evidence="6 7">Mal64</strain>
    </source>
</reference>
<evidence type="ECO:0000256" key="1">
    <source>
        <dbReference type="ARBA" id="ARBA00010541"/>
    </source>
</evidence>
<gene>
    <name evidence="6" type="primary">mucD_2</name>
    <name evidence="6" type="ORF">Mal64_03520</name>
</gene>
<dbReference type="InterPro" id="IPR001940">
    <property type="entry name" value="Peptidase_S1C"/>
</dbReference>
<evidence type="ECO:0000313" key="7">
    <source>
        <dbReference type="Proteomes" id="UP000315440"/>
    </source>
</evidence>
<dbReference type="AlphaFoldDB" id="A0A5C5ZRP6"/>
<dbReference type="InterPro" id="IPR051201">
    <property type="entry name" value="Chloro_Bact_Ser_Proteases"/>
</dbReference>
<dbReference type="InterPro" id="IPR043504">
    <property type="entry name" value="Peptidase_S1_PA_chymotrypsin"/>
</dbReference>
<dbReference type="PRINTS" id="PR00834">
    <property type="entry name" value="PROTEASES2C"/>
</dbReference>
<sequence length="382" mass="39461" precursor="true">MNPFANTRRLAAWAAWAALVLVARNGTGGGLPELEEEAFRAAAARVASCVVRVEHVGIAGGAASDALTPHGGPLTGLLLSENGWVLTTSYGLGELARRADQDDRSPAATLITLPDGARLPARLVAIDHHRAIALLKAEGATPNHGFVPANNGVPGQWAVAVGRVWSVDRLSLSVGVVSAVGRMEGVALQTDAAVSPANYGGPLLDVRGGVLGLVTPLPGPGGDGGVGWHDSGIGFAVAWDQIETRLPALQQGRDLHAGWVGVRLPKGSPYATPPTIEGLHAKSPLKQAGAEPGDAIVEVQDAPVASVRDYRRQVGEFDAGQQLRLTLEKKKGGERAVIEITLARRPVDQQSRRAAASLDREGEISPSGDAESPSPSPSGPGS</sequence>
<dbReference type="SUPFAM" id="SSF50494">
    <property type="entry name" value="Trypsin-like serine proteases"/>
    <property type="match status" value="1"/>
</dbReference>
<dbReference type="SUPFAM" id="SSF50156">
    <property type="entry name" value="PDZ domain-like"/>
    <property type="match status" value="1"/>
</dbReference>
<dbReference type="OrthoDB" id="248175at2"/>
<protein>
    <submittedName>
        <fullName evidence="6">Putative periplasmic serine endoprotease DegP-like</fullName>
        <ecNumber evidence="6">3.4.21.107</ecNumber>
    </submittedName>
</protein>
<evidence type="ECO:0000256" key="5">
    <source>
        <dbReference type="SAM" id="SignalP"/>
    </source>
</evidence>
<dbReference type="InterPro" id="IPR009003">
    <property type="entry name" value="Peptidase_S1_PA"/>
</dbReference>
<organism evidence="6 7">
    <name type="scientific">Pseudobythopirellula maris</name>
    <dbReference type="NCBI Taxonomy" id="2527991"/>
    <lineage>
        <taxon>Bacteria</taxon>
        <taxon>Pseudomonadati</taxon>
        <taxon>Planctomycetota</taxon>
        <taxon>Planctomycetia</taxon>
        <taxon>Pirellulales</taxon>
        <taxon>Lacipirellulaceae</taxon>
        <taxon>Pseudobythopirellula</taxon>
    </lineage>
</organism>
<dbReference type="PANTHER" id="PTHR43343:SF3">
    <property type="entry name" value="PROTEASE DO-LIKE 8, CHLOROPLASTIC"/>
    <property type="match status" value="1"/>
</dbReference>
<feature type="signal peptide" evidence="5">
    <location>
        <begin position="1"/>
        <end position="17"/>
    </location>
</feature>
<dbReference type="InterPro" id="IPR036034">
    <property type="entry name" value="PDZ_sf"/>
</dbReference>
<feature type="region of interest" description="Disordered" evidence="4">
    <location>
        <begin position="345"/>
        <end position="382"/>
    </location>
</feature>
<keyword evidence="5" id="KW-0732">Signal</keyword>
<evidence type="ECO:0000256" key="4">
    <source>
        <dbReference type="SAM" id="MobiDB-lite"/>
    </source>
</evidence>
<comment type="caution">
    <text evidence="6">The sequence shown here is derived from an EMBL/GenBank/DDBJ whole genome shotgun (WGS) entry which is preliminary data.</text>
</comment>
<keyword evidence="3 6" id="KW-0378">Hydrolase</keyword>
<dbReference type="RefSeq" id="WP_146396136.1">
    <property type="nucleotide sequence ID" value="NZ_SJPQ01000001.1"/>
</dbReference>
<evidence type="ECO:0000313" key="6">
    <source>
        <dbReference type="EMBL" id="TWT89970.1"/>
    </source>
</evidence>
<dbReference type="GO" id="GO:0006508">
    <property type="term" value="P:proteolysis"/>
    <property type="evidence" value="ECO:0007669"/>
    <property type="project" value="UniProtKB-KW"/>
</dbReference>